<feature type="compositionally biased region" description="Polar residues" evidence="1">
    <location>
        <begin position="105"/>
        <end position="126"/>
    </location>
</feature>
<sequence>MLRVRRRPAWDAGPSLPGSGPQLWYRGHPPGMRRPGDSPALTLPHVTCPSHLTEPTPGMELKAPATGSLSSDSAPTATMSTQRLRNEDYADYSSTDVSPDESPSEGLNNFSSSGSYQRFGESSSTT</sequence>
<dbReference type="EMBL" id="JAULJE010000005">
    <property type="protein sequence ID" value="KAK1343480.1"/>
    <property type="molecule type" value="Genomic_DNA"/>
</dbReference>
<gene>
    <name evidence="2" type="ORF">QTO34_016260</name>
</gene>
<evidence type="ECO:0000313" key="3">
    <source>
        <dbReference type="Proteomes" id="UP001177744"/>
    </source>
</evidence>
<proteinExistence type="predicted"/>
<feature type="compositionally biased region" description="Polar residues" evidence="1">
    <location>
        <begin position="67"/>
        <end position="83"/>
    </location>
</feature>
<dbReference type="Proteomes" id="UP001177744">
    <property type="component" value="Unassembled WGS sequence"/>
</dbReference>
<organism evidence="2 3">
    <name type="scientific">Cnephaeus nilssonii</name>
    <name type="common">Northern bat</name>
    <name type="synonym">Eptesicus nilssonii</name>
    <dbReference type="NCBI Taxonomy" id="3371016"/>
    <lineage>
        <taxon>Eukaryota</taxon>
        <taxon>Metazoa</taxon>
        <taxon>Chordata</taxon>
        <taxon>Craniata</taxon>
        <taxon>Vertebrata</taxon>
        <taxon>Euteleostomi</taxon>
        <taxon>Mammalia</taxon>
        <taxon>Eutheria</taxon>
        <taxon>Laurasiatheria</taxon>
        <taxon>Chiroptera</taxon>
        <taxon>Yangochiroptera</taxon>
        <taxon>Vespertilionidae</taxon>
        <taxon>Cnephaeus</taxon>
    </lineage>
</organism>
<evidence type="ECO:0000313" key="2">
    <source>
        <dbReference type="EMBL" id="KAK1343480.1"/>
    </source>
</evidence>
<reference evidence="2" key="1">
    <citation type="submission" date="2023-06" db="EMBL/GenBank/DDBJ databases">
        <title>Reference genome for the Northern bat (Eptesicus nilssonii), a most northern bat species.</title>
        <authorList>
            <person name="Laine V.N."/>
            <person name="Pulliainen A.T."/>
            <person name="Lilley T.M."/>
        </authorList>
    </citation>
    <scope>NUCLEOTIDE SEQUENCE</scope>
    <source>
        <strain evidence="2">BLF_Eptnil</strain>
        <tissue evidence="2">Kidney</tissue>
    </source>
</reference>
<name>A0AA40I5N8_CNENI</name>
<protein>
    <submittedName>
        <fullName evidence="2">Uncharacterized protein</fullName>
    </submittedName>
</protein>
<comment type="caution">
    <text evidence="2">The sequence shown here is derived from an EMBL/GenBank/DDBJ whole genome shotgun (WGS) entry which is preliminary data.</text>
</comment>
<keyword evidence="3" id="KW-1185">Reference proteome</keyword>
<accession>A0AA40I5N8</accession>
<feature type="region of interest" description="Disordered" evidence="1">
    <location>
        <begin position="1"/>
        <end position="126"/>
    </location>
</feature>
<evidence type="ECO:0000256" key="1">
    <source>
        <dbReference type="SAM" id="MobiDB-lite"/>
    </source>
</evidence>
<dbReference type="AlphaFoldDB" id="A0AA40I5N8"/>